<proteinExistence type="predicted"/>
<name>A0A2P9AU19_9HYPH</name>
<dbReference type="AlphaFoldDB" id="A0A2P9AU19"/>
<evidence type="ECO:0000313" key="2">
    <source>
        <dbReference type="Proteomes" id="UP000245698"/>
    </source>
</evidence>
<sequence length="95" mass="10068">MSLALAPLDTTMLIPRRATVTARTRFLAAGEAFLSLTQAAAPPASIGASTKGISQLSPSGVVGKFIFSVRHHRRLPPLRGRCSRCGALVSPRHFS</sequence>
<gene>
    <name evidence="1" type="ORF">BQ8482_480104</name>
</gene>
<dbReference type="EMBL" id="FUIG01000057">
    <property type="protein sequence ID" value="SJM34621.1"/>
    <property type="molecule type" value="Genomic_DNA"/>
</dbReference>
<evidence type="ECO:0000313" key="1">
    <source>
        <dbReference type="EMBL" id="SJM34621.1"/>
    </source>
</evidence>
<organism evidence="1 2">
    <name type="scientific">Mesorhizobium delmotii</name>
    <dbReference type="NCBI Taxonomy" id="1631247"/>
    <lineage>
        <taxon>Bacteria</taxon>
        <taxon>Pseudomonadati</taxon>
        <taxon>Pseudomonadota</taxon>
        <taxon>Alphaproteobacteria</taxon>
        <taxon>Hyphomicrobiales</taxon>
        <taxon>Phyllobacteriaceae</taxon>
        <taxon>Mesorhizobium</taxon>
    </lineage>
</organism>
<dbReference type="Proteomes" id="UP000245698">
    <property type="component" value="Unassembled WGS sequence"/>
</dbReference>
<accession>A0A2P9AU19</accession>
<protein>
    <submittedName>
        <fullName evidence="1">Uncharacterized protein</fullName>
    </submittedName>
</protein>
<reference evidence="2" key="1">
    <citation type="submission" date="2016-12" db="EMBL/GenBank/DDBJ databases">
        <authorList>
            <person name="Brunel B."/>
        </authorList>
    </citation>
    <scope>NUCLEOTIDE SEQUENCE [LARGE SCALE GENOMIC DNA]</scope>
</reference>
<keyword evidence="2" id="KW-1185">Reference proteome</keyword>